<feature type="domain" description="DUF7507" evidence="2">
    <location>
        <begin position="441"/>
        <end position="543"/>
    </location>
</feature>
<dbReference type="Pfam" id="PF24346">
    <property type="entry name" value="DUF7507"/>
    <property type="match status" value="13"/>
</dbReference>
<dbReference type="InterPro" id="IPR013320">
    <property type="entry name" value="ConA-like_dom_sf"/>
</dbReference>
<dbReference type="PANTHER" id="PTHR34819">
    <property type="entry name" value="LARGE CYSTEINE-RICH PERIPLASMIC PROTEIN OMCB"/>
    <property type="match status" value="1"/>
</dbReference>
<comment type="caution">
    <text evidence="3">The sequence shown here is derived from an EMBL/GenBank/DDBJ whole genome shotgun (WGS) entry which is preliminary data.</text>
</comment>
<feature type="domain" description="DUF7507" evidence="2">
    <location>
        <begin position="1375"/>
        <end position="1463"/>
    </location>
</feature>
<feature type="domain" description="DUF7507" evidence="2">
    <location>
        <begin position="1252"/>
        <end position="1348"/>
    </location>
</feature>
<dbReference type="Gene3D" id="2.60.120.200">
    <property type="match status" value="1"/>
</dbReference>
<feature type="domain" description="DUF7507" evidence="2">
    <location>
        <begin position="787"/>
        <end position="888"/>
    </location>
</feature>
<feature type="region of interest" description="Disordered" evidence="1">
    <location>
        <begin position="530"/>
        <end position="549"/>
    </location>
</feature>
<evidence type="ECO:0000256" key="1">
    <source>
        <dbReference type="SAM" id="MobiDB-lite"/>
    </source>
</evidence>
<feature type="domain" description="DUF7507" evidence="2">
    <location>
        <begin position="1018"/>
        <end position="1123"/>
    </location>
</feature>
<feature type="region of interest" description="Disordered" evidence="1">
    <location>
        <begin position="989"/>
        <end position="1010"/>
    </location>
</feature>
<feature type="compositionally biased region" description="Low complexity" evidence="1">
    <location>
        <begin position="769"/>
        <end position="783"/>
    </location>
</feature>
<feature type="domain" description="DUF7507" evidence="2">
    <location>
        <begin position="1496"/>
        <end position="1581"/>
    </location>
</feature>
<protein>
    <recommendedName>
        <fullName evidence="2">DUF7507 domain-containing protein</fullName>
    </recommendedName>
</protein>
<dbReference type="EMBL" id="JAGFNS010000046">
    <property type="protein sequence ID" value="MBO3743813.1"/>
    <property type="molecule type" value="Genomic_DNA"/>
</dbReference>
<feature type="compositionally biased region" description="Polar residues" evidence="1">
    <location>
        <begin position="758"/>
        <end position="768"/>
    </location>
</feature>
<dbReference type="SUPFAM" id="SSF49899">
    <property type="entry name" value="Concanavalin A-like lectins/glucanases"/>
    <property type="match status" value="1"/>
</dbReference>
<dbReference type="Proteomes" id="UP000679690">
    <property type="component" value="Unassembled WGS sequence"/>
</dbReference>
<evidence type="ECO:0000259" key="2">
    <source>
        <dbReference type="Pfam" id="PF24346"/>
    </source>
</evidence>
<feature type="domain" description="DUF7507" evidence="2">
    <location>
        <begin position="901"/>
        <end position="1004"/>
    </location>
</feature>
<evidence type="ECO:0000313" key="3">
    <source>
        <dbReference type="EMBL" id="MBO3743813.1"/>
    </source>
</evidence>
<dbReference type="Gene3D" id="2.60.40.10">
    <property type="entry name" value="Immunoglobulins"/>
    <property type="match status" value="3"/>
</dbReference>
<feature type="domain" description="DUF7507" evidence="2">
    <location>
        <begin position="1594"/>
        <end position="1696"/>
    </location>
</feature>
<dbReference type="NCBIfam" id="TIGR01451">
    <property type="entry name" value="B_ant_repeat"/>
    <property type="match status" value="10"/>
</dbReference>
<dbReference type="RefSeq" id="WP_208473053.1">
    <property type="nucleotide sequence ID" value="NZ_JAGFNS010000046.1"/>
</dbReference>
<dbReference type="InterPro" id="IPR047589">
    <property type="entry name" value="DUF11_rpt"/>
</dbReference>
<organism evidence="3 4">
    <name type="scientific">Actinoplanes flavus</name>
    <dbReference type="NCBI Taxonomy" id="2820290"/>
    <lineage>
        <taxon>Bacteria</taxon>
        <taxon>Bacillati</taxon>
        <taxon>Actinomycetota</taxon>
        <taxon>Actinomycetes</taxon>
        <taxon>Micromonosporales</taxon>
        <taxon>Micromonosporaceae</taxon>
        <taxon>Actinoplanes</taxon>
    </lineage>
</organism>
<keyword evidence="4" id="KW-1185">Reference proteome</keyword>
<evidence type="ECO:0000313" key="4">
    <source>
        <dbReference type="Proteomes" id="UP000679690"/>
    </source>
</evidence>
<accession>A0ABS3UYY9</accession>
<feature type="domain" description="DUF7507" evidence="2">
    <location>
        <begin position="330"/>
        <end position="424"/>
    </location>
</feature>
<feature type="domain" description="DUF7507" evidence="2">
    <location>
        <begin position="671"/>
        <end position="771"/>
    </location>
</feature>
<feature type="domain" description="DUF7507" evidence="2">
    <location>
        <begin position="1136"/>
        <end position="1236"/>
    </location>
</feature>
<dbReference type="InterPro" id="IPR051172">
    <property type="entry name" value="Chlamydia_OmcB"/>
</dbReference>
<proteinExistence type="predicted"/>
<feature type="domain" description="DUF7507" evidence="2">
    <location>
        <begin position="558"/>
        <end position="658"/>
    </location>
</feature>
<dbReference type="InterPro" id="IPR013783">
    <property type="entry name" value="Ig-like_fold"/>
</dbReference>
<reference evidence="3 4" key="1">
    <citation type="submission" date="2021-03" db="EMBL/GenBank/DDBJ databases">
        <title>Actinoplanes flavus sp. nov., a novel actinomycete isolated from Coconut Palm rhizosphere soil.</title>
        <authorList>
            <person name="Luo X."/>
        </authorList>
    </citation>
    <scope>NUCLEOTIDE SEQUENCE [LARGE SCALE GENOMIC DNA]</scope>
    <source>
        <strain evidence="3 4">NEAU-H7</strain>
    </source>
</reference>
<name>A0ABS3UYY9_9ACTN</name>
<dbReference type="InterPro" id="IPR055354">
    <property type="entry name" value="DUF7507"/>
</dbReference>
<feature type="region of interest" description="Disordered" evidence="1">
    <location>
        <begin position="758"/>
        <end position="783"/>
    </location>
</feature>
<sequence length="1868" mass="187809">MGWREHTVPVCRRLGAASGATLLLAVTVAAGLVVRVTPAQAATGSRLFDESFRGASVADPGVLPLNDACLTGASSPSAPAGRSGLARCALTNRAPQTGTLPGYLQLTDTTNNRAGGIVYNRPLPASGGLVVTFTQYQYAGSAADGIAFFLTDGSTELTSVGAPGGSLGYAQQHGAPGVHGAYFGVGFDAHGNFVADNFGKGAGCASPSPFGRIPNTVTLRGPGEGTTGYCYVTSSTAGNASTLPASLRSASGPAAAARPVRITVSPGLRPTLTVEVDFNDGAGFRTVLSRTATRDAPSTYKFGFAASTGGATDVHLIRDMVINSVVPLGALSLTKQVDRSITQPASYGPGDRVPYEFVVVNTSVAQLTGVQVTDPGVSGITCPRTTLTAAGDPNSQMVCTGSHVITAAEALSPTYRNTATATADGGVSSGPSTVTVPITATPSLTLTKTAALADTSGDGLAQPGERIDYTFRVTNTGNVPLTGVGVTDPKTGTVTCAATTLAPGAPTTCTVAYTVTQADADTGVVHNSATARGTPPAGGAVVSAPATTDTPTPAPAVSLTLAKTAALVDGNANALADLGERIDYTFTVRNTGNVTLTAVAVTDPKTGTVACPVTTLAPAAQVRCTASYTVRDADVAADDVHNVATAAGTAPSGTVVTSVPAETRTPTPVYAPGIGLGKTATLTDANGNGLADTGETVTYTFTLTNTGNTGLTAVGVTDPKVGPVTCPATTLAPGAAVTCTRQYTVRQSDIDAGVLHNSATARGTPSSGPVTVSAPATTDTPTPARRPALALTKTATLTDTDGDGLADAGERIAYQFRVHNAGNVTLTSVAVSDPKVGPVTCPTAALPPGATAVCSAAYTVTVADVVADAVHNQATATASPPTGPAVSSQPATANVPTPVYAPSILIKKTATLTDTDGDAVADLGERIVYAFGVRNTGNAPLTGVQVIDTKVGTVTCPASTLAPNAQMICGSRTYTVVQADVDLDAAHNEATARGTPPAGPDVTSTASTDVPTPKNAAAIVLVKRPTLGDTDDNGLADVGERITFAFEVTNAGNTTLHAIKVTDPKLGTVTCPSTTLSPAAPNTMTCTAAPHVVTQADVDRVGAKARNTATVQALDPGNAPVSHTATAELQANHSSALALTKTATLRENATPNALADVGETIRYTFTVTNRGTVTIGNVTVDDSRLGTITCAASLAPGASATCTGDHLVISADIAAHEIHNSATAHGTDPFDGSDVVSPAVDANVATNTPVAGLALRKNGSLDSGGGPAGTITYRFTVTNTGTVTANGITVSDPVAGPVTCPPPAALLPGRSMTCTAAPYPVTQADVNAGVVRNTAHATATSVLPGTVTSNTATVDVDTAPRPSGLGLDKSGVLDDADGDGVADEGETVDYIYTVTNRGGTTLTGLTVDDPQAAPITCPPGPLPPATSRRCTARYTVTAADVLAGVVHNEATARANTPTGTTASHRAVHDILADIPPQGLVLSKKHVLGPPGPDAVAELADVGRTVDYTFVVTNNGEVTVTGVTVDDSRISVVDCPGGSLAPGATMTCTASYTVTQADVDAGAVHNEAFARGTPMAGPDIHSPLARHDIETVAATPSIDLAKTGDLRDANRTGVAEPGETVRYTYTVTNSGNVTLTGIALIDDPIGTVVCPATVLAPRAVVVCHATHRVGQRDIDAGAVYNTAVARGTAAAGRTVRSQPAQTTLPTTRAPAMTIAKEAHLVDANTDRLANTGERIRYTFRVTNTGNVTLTDVTVTDSRVRSVTCPAGRLAPGRSTVCAATYRVTDGDVAARKVVNVATATGTSPSGDQQQTNRSRAVTAATPGLPVTGAPATATALAALTLTALGLALTAAARQRRCTPHAVRQRPGSR</sequence>
<feature type="domain" description="DUF7507" evidence="2">
    <location>
        <begin position="1708"/>
        <end position="1807"/>
    </location>
</feature>
<gene>
    <name evidence="3" type="ORF">J5X75_40580</name>
</gene>